<comment type="similarity">
    <text evidence="1">Belongs to the RelE toxin family.</text>
</comment>
<evidence type="ECO:0000313" key="4">
    <source>
        <dbReference type="Proteomes" id="UP000588158"/>
    </source>
</evidence>
<dbReference type="Pfam" id="PF05016">
    <property type="entry name" value="ParE_toxin"/>
    <property type="match status" value="1"/>
</dbReference>
<dbReference type="RefSeq" id="WP_184325766.1">
    <property type="nucleotide sequence ID" value="NZ_JACHLZ010000001.1"/>
</dbReference>
<dbReference type="PANTHER" id="PTHR35601">
    <property type="entry name" value="TOXIN RELE"/>
    <property type="match status" value="1"/>
</dbReference>
<dbReference type="InterPro" id="IPR007712">
    <property type="entry name" value="RelE/ParE_toxin"/>
</dbReference>
<evidence type="ECO:0000313" key="3">
    <source>
        <dbReference type="EMBL" id="MBB5832433.1"/>
    </source>
</evidence>
<name>A0A841AEN6_9MICO</name>
<proteinExistence type="inferred from homology"/>
<sequence length="88" mass="9842">MSASHELDEPCLTDQLPEAVAAAAYEFLVGPLLENPHRVGKALVGPLAGLHSARRGEYRVIYRIYDHRVLVEVVTIAHRHRFTGVAQW</sequence>
<organism evidence="3 4">
    <name type="scientific">Brachybacterium aquaticum</name>
    <dbReference type="NCBI Taxonomy" id="1432564"/>
    <lineage>
        <taxon>Bacteria</taxon>
        <taxon>Bacillati</taxon>
        <taxon>Actinomycetota</taxon>
        <taxon>Actinomycetes</taxon>
        <taxon>Micrococcales</taxon>
        <taxon>Dermabacteraceae</taxon>
        <taxon>Brachybacterium</taxon>
    </lineage>
</organism>
<evidence type="ECO:0000256" key="1">
    <source>
        <dbReference type="ARBA" id="ARBA00006226"/>
    </source>
</evidence>
<accession>A0A841AEN6</accession>
<evidence type="ECO:0000256" key="2">
    <source>
        <dbReference type="ARBA" id="ARBA00022649"/>
    </source>
</evidence>
<dbReference type="SUPFAM" id="SSF143011">
    <property type="entry name" value="RelE-like"/>
    <property type="match status" value="1"/>
</dbReference>
<dbReference type="Proteomes" id="UP000588158">
    <property type="component" value="Unassembled WGS sequence"/>
</dbReference>
<gene>
    <name evidence="3" type="ORF">HNR70_002246</name>
</gene>
<dbReference type="PANTHER" id="PTHR35601:SF1">
    <property type="entry name" value="TOXIN RELE"/>
    <property type="match status" value="1"/>
</dbReference>
<dbReference type="InterPro" id="IPR035093">
    <property type="entry name" value="RelE/ParE_toxin_dom_sf"/>
</dbReference>
<keyword evidence="4" id="KW-1185">Reference proteome</keyword>
<comment type="caution">
    <text evidence="3">The sequence shown here is derived from an EMBL/GenBank/DDBJ whole genome shotgun (WGS) entry which is preliminary data.</text>
</comment>
<dbReference type="AlphaFoldDB" id="A0A841AEN6"/>
<dbReference type="EMBL" id="JACHLZ010000001">
    <property type="protein sequence ID" value="MBB5832433.1"/>
    <property type="molecule type" value="Genomic_DNA"/>
</dbReference>
<keyword evidence="2" id="KW-1277">Toxin-antitoxin system</keyword>
<protein>
    <submittedName>
        <fullName evidence="3">mRNA interferase RelE/StbE</fullName>
    </submittedName>
</protein>
<dbReference type="Gene3D" id="3.30.2310.20">
    <property type="entry name" value="RelE-like"/>
    <property type="match status" value="1"/>
</dbReference>
<reference evidence="3 4" key="1">
    <citation type="submission" date="2020-08" db="EMBL/GenBank/DDBJ databases">
        <title>Sequencing the genomes of 1000 actinobacteria strains.</title>
        <authorList>
            <person name="Klenk H.-P."/>
        </authorList>
    </citation>
    <scope>NUCLEOTIDE SEQUENCE [LARGE SCALE GENOMIC DNA]</scope>
    <source>
        <strain evidence="3 4">DSM 28796</strain>
    </source>
</reference>